<dbReference type="AlphaFoldDB" id="Q7S3J6"/>
<gene>
    <name evidence="1" type="ORF">NCU08247</name>
</gene>
<dbReference type="VEuPathDB" id="FungiDB:NCU08247"/>
<protein>
    <submittedName>
        <fullName evidence="1">Uncharacterized protein</fullName>
    </submittedName>
</protein>
<dbReference type="RefSeq" id="XP_959337.1">
    <property type="nucleotide sequence ID" value="XM_954244.1"/>
</dbReference>
<evidence type="ECO:0000313" key="1">
    <source>
        <dbReference type="EMBL" id="EAA30101.1"/>
    </source>
</evidence>
<reference evidence="1 2" key="1">
    <citation type="journal article" date="2003" name="Nature">
        <title>The genome sequence of the filamentous fungus Neurospora crassa.</title>
        <authorList>
            <person name="Galagan J.E."/>
            <person name="Calvo S.E."/>
            <person name="Borkovich K.A."/>
            <person name="Selker E.U."/>
            <person name="Read N.D."/>
            <person name="Jaffe D."/>
            <person name="FitzHugh W."/>
            <person name="Ma L.J."/>
            <person name="Smirnov S."/>
            <person name="Purcell S."/>
            <person name="Rehman B."/>
            <person name="Elkins T."/>
            <person name="Engels R."/>
            <person name="Wang S."/>
            <person name="Nielsen C.B."/>
            <person name="Butler J."/>
            <person name="Endrizzi M."/>
            <person name="Qui D."/>
            <person name="Ianakiev P."/>
            <person name="Bell-Pedersen D."/>
            <person name="Nelson M.A."/>
            <person name="Werner-Washburne M."/>
            <person name="Selitrennikoff C.P."/>
            <person name="Kinsey J.A."/>
            <person name="Braun E.L."/>
            <person name="Zelter A."/>
            <person name="Schulte U."/>
            <person name="Kothe G.O."/>
            <person name="Jedd G."/>
            <person name="Mewes W."/>
            <person name="Staben C."/>
            <person name="Marcotte E."/>
            <person name="Greenberg D."/>
            <person name="Roy A."/>
            <person name="Foley K."/>
            <person name="Naylor J."/>
            <person name="Stange-Thomann N."/>
            <person name="Barrett R."/>
            <person name="Gnerre S."/>
            <person name="Kamal M."/>
            <person name="Kamvysselis M."/>
            <person name="Mauceli E."/>
            <person name="Bielke C."/>
            <person name="Rudd S."/>
            <person name="Frishman D."/>
            <person name="Krystofova S."/>
            <person name="Rasmussen C."/>
            <person name="Metzenberg R.L."/>
            <person name="Perkins D.D."/>
            <person name="Kroken S."/>
            <person name="Cogoni C."/>
            <person name="Macino G."/>
            <person name="Catcheside D."/>
            <person name="Li W."/>
            <person name="Pratt R.J."/>
            <person name="Osmani S.A."/>
            <person name="DeSouza C.P."/>
            <person name="Glass L."/>
            <person name="Orbach M.J."/>
            <person name="Berglund J.A."/>
            <person name="Voelker R."/>
            <person name="Yarden O."/>
            <person name="Plamann M."/>
            <person name="Seiler S."/>
            <person name="Dunlap J."/>
            <person name="Radford A."/>
            <person name="Aramayo R."/>
            <person name="Natvig D.O."/>
            <person name="Alex L.A."/>
            <person name="Mannhaupt G."/>
            <person name="Ebbole D.J."/>
            <person name="Freitag M."/>
            <person name="Paulsen I."/>
            <person name="Sachs M.S."/>
            <person name="Lander E.S."/>
            <person name="Nusbaum C."/>
            <person name="Birren B."/>
        </authorList>
    </citation>
    <scope>NUCLEOTIDE SEQUENCE [LARGE SCALE GENOMIC DNA]</scope>
    <source>
        <strain evidence="2">ATCC 24698 / 74-OR23-1A / CBS 708.71 / DSM 1257 / FGSC 987</strain>
    </source>
</reference>
<keyword evidence="2" id="KW-1185">Reference proteome</keyword>
<dbReference type="HOGENOM" id="CLU_2455278_0_0_1"/>
<evidence type="ECO:0000313" key="2">
    <source>
        <dbReference type="Proteomes" id="UP000001805"/>
    </source>
</evidence>
<sequence>MDPNDPLGLGIPDEDDWVYTGPVAKNSSTAEPVESPQDAQANISYFFEEAVGIQDPIDRGTATIKRRIKRPLRSYNRYKAGNTAYNQRR</sequence>
<organism evidence="1 2">
    <name type="scientific">Neurospora crassa (strain ATCC 24698 / 74-OR23-1A / CBS 708.71 / DSM 1257 / FGSC 987)</name>
    <dbReference type="NCBI Taxonomy" id="367110"/>
    <lineage>
        <taxon>Eukaryota</taxon>
        <taxon>Fungi</taxon>
        <taxon>Dikarya</taxon>
        <taxon>Ascomycota</taxon>
        <taxon>Pezizomycotina</taxon>
        <taxon>Sordariomycetes</taxon>
        <taxon>Sordariomycetidae</taxon>
        <taxon>Sordariales</taxon>
        <taxon>Sordariaceae</taxon>
        <taxon>Neurospora</taxon>
    </lineage>
</organism>
<dbReference type="EMBL" id="CM002238">
    <property type="protein sequence ID" value="EAA30101.1"/>
    <property type="molecule type" value="Genomic_DNA"/>
</dbReference>
<dbReference type="Proteomes" id="UP000001805">
    <property type="component" value="Chromosome 3, Linkage Group III"/>
</dbReference>
<dbReference type="PaxDb" id="5141-EFNCRP00000004762"/>
<dbReference type="KEGG" id="ncr:NCU08247"/>
<dbReference type="InParanoid" id="Q7S3J6"/>
<name>Q7S3J6_NEUCR</name>
<proteinExistence type="predicted"/>
<accession>Q7S3J6</accession>
<dbReference type="SMR" id="Q7S3J6"/>
<dbReference type="GeneID" id="3875468"/>